<feature type="compositionally biased region" description="Polar residues" evidence="1">
    <location>
        <begin position="262"/>
        <end position="273"/>
    </location>
</feature>
<dbReference type="InterPro" id="IPR001309">
    <property type="entry name" value="Pept_C14_p20"/>
</dbReference>
<evidence type="ECO:0000313" key="5">
    <source>
        <dbReference type="Proteomes" id="UP001276564"/>
    </source>
</evidence>
<organism evidence="4 5">
    <name type="scientific">Mesorhizobium abyssinicae</name>
    <dbReference type="NCBI Taxonomy" id="1209958"/>
    <lineage>
        <taxon>Bacteria</taxon>
        <taxon>Pseudomonadati</taxon>
        <taxon>Pseudomonadota</taxon>
        <taxon>Alphaproteobacteria</taxon>
        <taxon>Hyphomicrobiales</taxon>
        <taxon>Phyllobacteriaceae</taxon>
        <taxon>Mesorhizobium</taxon>
    </lineage>
</organism>
<dbReference type="PANTHER" id="PTHR22576">
    <property type="entry name" value="MUCOSA ASSOCIATED LYMPHOID TISSUE LYMPHOMA TRANSLOCATION PROTEIN 1/PARACASPASE"/>
    <property type="match status" value="1"/>
</dbReference>
<keyword evidence="2" id="KW-0732">Signal</keyword>
<proteinExistence type="predicted"/>
<feature type="signal peptide" evidence="2">
    <location>
        <begin position="1"/>
        <end position="21"/>
    </location>
</feature>
<keyword evidence="5" id="KW-1185">Reference proteome</keyword>
<protein>
    <submittedName>
        <fullName evidence="4">Caspase domain-containing protein</fullName>
    </submittedName>
</protein>
<dbReference type="InterPro" id="IPR011600">
    <property type="entry name" value="Pept_C14_caspase"/>
</dbReference>
<dbReference type="Proteomes" id="UP001276564">
    <property type="component" value="Unassembled WGS sequence"/>
</dbReference>
<feature type="chain" id="PRO_5046354454" evidence="2">
    <location>
        <begin position="22"/>
        <end position="399"/>
    </location>
</feature>
<dbReference type="RefSeq" id="WP_320321178.1">
    <property type="nucleotide sequence ID" value="NZ_JAVIIP010000011.1"/>
</dbReference>
<dbReference type="PANTHER" id="PTHR22576:SF37">
    <property type="entry name" value="MUCOSA-ASSOCIATED LYMPHOID TISSUE LYMPHOMA TRANSLOCATION PROTEIN 1"/>
    <property type="match status" value="1"/>
</dbReference>
<reference evidence="4 5" key="1">
    <citation type="submission" date="2023-08" db="EMBL/GenBank/DDBJ databases">
        <title>Implementing the SeqCode for naming new Mesorhizobium species isolated from Vachellia karroo root nodules.</title>
        <authorList>
            <person name="Van Lill M."/>
        </authorList>
    </citation>
    <scope>NUCLEOTIDE SEQUENCE [LARGE SCALE GENOMIC DNA]</scope>
    <source>
        <strain evidence="4 5">VK4B</strain>
    </source>
</reference>
<evidence type="ECO:0000256" key="1">
    <source>
        <dbReference type="SAM" id="MobiDB-lite"/>
    </source>
</evidence>
<feature type="region of interest" description="Disordered" evidence="1">
    <location>
        <begin position="324"/>
        <end position="379"/>
    </location>
</feature>
<dbReference type="PROSITE" id="PS50208">
    <property type="entry name" value="CASPASE_P20"/>
    <property type="match status" value="1"/>
</dbReference>
<dbReference type="Pfam" id="PF00656">
    <property type="entry name" value="Peptidase_C14"/>
    <property type="match status" value="1"/>
</dbReference>
<sequence>MSKICLLCACLLFLAGLSAPASSEAEISQRGHRYALVIGNSAYRYAPSLPNGVNDANAIARILEETGFKVTLGLDADASTFRELIGKFRRNLQPGDVSLFYYAGHGLQANGENYLLPVDAALHRAADLALEAERLQDIIAAMTAEENTAIVLLDACRDNPFVKQLSGQSQSRGFAIEKGLGALDAGRGVFIGFATQPGNVALDGAVNHSPFADSLVKRIKTPSIDIEILMRRVRLDVMNATAGRQVPWSNSSLVEPGFSFNPDPTSNNQSPSELPQPDINTAKDLEFWKSIKDTSDVSMYRAYLAAFPNGAFIEIAKSRIAKFQAPSPPRKKTLTRKVSRKPQVSLPINEPSANRSAETTAPAKQESVGRCRDGNKERCRERCREGVRRACRKLQQLGG</sequence>
<dbReference type="Gene3D" id="3.40.50.1460">
    <property type="match status" value="1"/>
</dbReference>
<dbReference type="InterPro" id="IPR029030">
    <property type="entry name" value="Caspase-like_dom_sf"/>
</dbReference>
<feature type="compositionally biased region" description="Basic residues" evidence="1">
    <location>
        <begin position="329"/>
        <end position="340"/>
    </location>
</feature>
<evidence type="ECO:0000259" key="3">
    <source>
        <dbReference type="PROSITE" id="PS50208"/>
    </source>
</evidence>
<dbReference type="EMBL" id="JAVIIP010000011">
    <property type="protein sequence ID" value="MDX8539987.1"/>
    <property type="molecule type" value="Genomic_DNA"/>
</dbReference>
<dbReference type="SUPFAM" id="SSF52129">
    <property type="entry name" value="Caspase-like"/>
    <property type="match status" value="1"/>
</dbReference>
<feature type="region of interest" description="Disordered" evidence="1">
    <location>
        <begin position="254"/>
        <end position="279"/>
    </location>
</feature>
<evidence type="ECO:0000256" key="2">
    <source>
        <dbReference type="SAM" id="SignalP"/>
    </source>
</evidence>
<gene>
    <name evidence="4" type="ORF">RFM23_20415</name>
</gene>
<accession>A0ABU5ARZ7</accession>
<comment type="caution">
    <text evidence="4">The sequence shown here is derived from an EMBL/GenBank/DDBJ whole genome shotgun (WGS) entry which is preliminary data.</text>
</comment>
<dbReference type="InterPro" id="IPR052039">
    <property type="entry name" value="Caspase-related_regulators"/>
</dbReference>
<feature type="compositionally biased region" description="Basic and acidic residues" evidence="1">
    <location>
        <begin position="367"/>
        <end position="379"/>
    </location>
</feature>
<name>A0ABU5ARZ7_9HYPH</name>
<evidence type="ECO:0000313" key="4">
    <source>
        <dbReference type="EMBL" id="MDX8539987.1"/>
    </source>
</evidence>
<feature type="domain" description="Caspase family p20" evidence="3">
    <location>
        <begin position="31"/>
        <end position="160"/>
    </location>
</feature>